<evidence type="ECO:0008006" key="6">
    <source>
        <dbReference type="Google" id="ProtNLM"/>
    </source>
</evidence>
<keyword evidence="5" id="KW-1185">Reference proteome</keyword>
<dbReference type="Proteomes" id="UP000076078">
    <property type="component" value="Unassembled WGS sequence"/>
</dbReference>
<keyword evidence="2" id="KW-0472">Membrane</keyword>
<dbReference type="PANTHER" id="PTHR24032">
    <property type="entry name" value="EGF-LIKE DOMAIN-CONTAINING PROTEIN-RELATED-RELATED"/>
    <property type="match status" value="1"/>
</dbReference>
<feature type="transmembrane region" description="Helical" evidence="2">
    <location>
        <begin position="455"/>
        <end position="479"/>
    </location>
</feature>
<dbReference type="InParanoid" id="A0A151ZCC0"/>
<dbReference type="AlphaFoldDB" id="A0A151ZCC0"/>
<gene>
    <name evidence="4" type="ORF">DLAC_07364</name>
</gene>
<keyword evidence="2" id="KW-1133">Transmembrane helix</keyword>
<evidence type="ECO:0000256" key="2">
    <source>
        <dbReference type="SAM" id="Phobius"/>
    </source>
</evidence>
<evidence type="ECO:0000256" key="3">
    <source>
        <dbReference type="SAM" id="SignalP"/>
    </source>
</evidence>
<dbReference type="OMA" id="IRECNEN"/>
<dbReference type="STRING" id="361077.A0A151ZCC0"/>
<keyword evidence="2" id="KW-0812">Transmembrane</keyword>
<feature type="signal peptide" evidence="3">
    <location>
        <begin position="1"/>
        <end position="19"/>
    </location>
</feature>
<evidence type="ECO:0000313" key="4">
    <source>
        <dbReference type="EMBL" id="KYQ91597.1"/>
    </source>
</evidence>
<keyword evidence="3" id="KW-0732">Signal</keyword>
<evidence type="ECO:0000313" key="5">
    <source>
        <dbReference type="Proteomes" id="UP000076078"/>
    </source>
</evidence>
<feature type="chain" id="PRO_5007593113" description="IPT/TIG domain-containing protein" evidence="3">
    <location>
        <begin position="20"/>
        <end position="555"/>
    </location>
</feature>
<feature type="compositionally biased region" description="Acidic residues" evidence="1">
    <location>
        <begin position="526"/>
        <end position="535"/>
    </location>
</feature>
<proteinExistence type="predicted"/>
<feature type="region of interest" description="Disordered" evidence="1">
    <location>
        <begin position="512"/>
        <end position="555"/>
    </location>
</feature>
<evidence type="ECO:0000256" key="1">
    <source>
        <dbReference type="SAM" id="MobiDB-lite"/>
    </source>
</evidence>
<dbReference type="OrthoDB" id="20718at2759"/>
<reference evidence="4 5" key="1">
    <citation type="submission" date="2015-12" db="EMBL/GenBank/DDBJ databases">
        <title>Dictyostelia acquired genes for synthesis and detection of signals that induce cell-type specialization by lateral gene transfer from prokaryotes.</title>
        <authorList>
            <person name="Gloeckner G."/>
            <person name="Schaap P."/>
        </authorList>
    </citation>
    <scope>NUCLEOTIDE SEQUENCE [LARGE SCALE GENOMIC DNA]</scope>
    <source>
        <strain evidence="4 5">TK</strain>
    </source>
</reference>
<dbReference type="FunCoup" id="A0A151ZCC0">
    <property type="interactions" value="844"/>
</dbReference>
<dbReference type="InterPro" id="IPR053331">
    <property type="entry name" value="EGF-like_comC"/>
</dbReference>
<comment type="caution">
    <text evidence="4">The sequence shown here is derived from an EMBL/GenBank/DDBJ whole genome shotgun (WGS) entry which is preliminary data.</text>
</comment>
<organism evidence="4 5">
    <name type="scientific">Tieghemostelium lacteum</name>
    <name type="common">Slime mold</name>
    <name type="synonym">Dictyostelium lacteum</name>
    <dbReference type="NCBI Taxonomy" id="361077"/>
    <lineage>
        <taxon>Eukaryota</taxon>
        <taxon>Amoebozoa</taxon>
        <taxon>Evosea</taxon>
        <taxon>Eumycetozoa</taxon>
        <taxon>Dictyostelia</taxon>
        <taxon>Dictyosteliales</taxon>
        <taxon>Raperosteliaceae</taxon>
        <taxon>Tieghemostelium</taxon>
    </lineage>
</organism>
<protein>
    <recommendedName>
        <fullName evidence="6">IPT/TIG domain-containing protein</fullName>
    </recommendedName>
</protein>
<accession>A0A151ZCC0</accession>
<sequence length="555" mass="63766">MIIYSIVILLFKLIIIIYCADVDTILEGRNITTIPEVVLNFNYSANVASDLQPIVTRPTSGYPNTFDIVTMVGRNFGSDPNDLLIYVSSLQCYQVQILRIDTMISCNLMNIEYFQSLLMASQNIYILKHNKTILGKSENMFIYRDIVKCPGGFETICNNIGNCSFGVCACTNKFQGIIDDSNSNEMVADSLDYVTTTNIDKSYLGPTCNLQPAEMASIHFNNTQPIFDYIYSENLFWNIRFTKLNVYNGQDNYLPFEDFQNLQWTITKISDDVLSYLVTTPQITIEIIVERIKTNDLNEFGGIQKTYSKDMVQLQITLSNAVQPSKYQLEFYITTNYISTISPNCDYSEFYVDTGRGYSRNDVRWLTIRKYNTTLYSRFYSRCLADGLPERCPFDIKEDPVAQSRGELKMNINFETWTKNITVRPDFVILKDMNSLFSIPQDCKEKIPHQVITQWLLPTLLPVVFLGLTCLVIVIYNLFKVNRKSFEFEEVESTSSFNDSLSDSSFALDDDPNFSGVHDNAHLDNSDIENESTDPELDKDQINENDSYYYDQDNQ</sequence>
<name>A0A151ZCC0_TIELA</name>
<dbReference type="EMBL" id="LODT01000034">
    <property type="protein sequence ID" value="KYQ91597.1"/>
    <property type="molecule type" value="Genomic_DNA"/>
</dbReference>